<evidence type="ECO:0000313" key="4">
    <source>
        <dbReference type="Proteomes" id="UP001317629"/>
    </source>
</evidence>
<organism evidence="3 4">
    <name type="scientific">Methylocystis iwaonis</name>
    <dbReference type="NCBI Taxonomy" id="2885079"/>
    <lineage>
        <taxon>Bacteria</taxon>
        <taxon>Pseudomonadati</taxon>
        <taxon>Pseudomonadota</taxon>
        <taxon>Alphaproteobacteria</taxon>
        <taxon>Hyphomicrobiales</taxon>
        <taxon>Methylocystaceae</taxon>
        <taxon>Methylocystis</taxon>
    </lineage>
</organism>
<geneLocation type="plasmid" evidence="3 4">
    <name>pSS37A-Re-2</name>
</geneLocation>
<feature type="domain" description="HTH cro/C1-type" evidence="2">
    <location>
        <begin position="68"/>
        <end position="104"/>
    </location>
</feature>
<dbReference type="InterPro" id="IPR001387">
    <property type="entry name" value="Cro/C1-type_HTH"/>
</dbReference>
<sequence>MAKKSRGAGSPPAKEERKDRGYRPKGRDYQKERQELLQSSVVKNIADHIILATEASGMRKSDFSTLVLGISYTQFREIKRRVGNPTLQTLEKIASALKITLPELFEPPPAVKRRQAPANRYEDHLDALGEVIFEHWERSGMTKLDFARQIKLSQPQFYKIQNGTAPVLLLTLVRVAEQLGISVAELLGEERPKRKA</sequence>
<evidence type="ECO:0000259" key="2">
    <source>
        <dbReference type="PROSITE" id="PS50943"/>
    </source>
</evidence>
<dbReference type="SMART" id="SM00530">
    <property type="entry name" value="HTH_XRE"/>
    <property type="match status" value="2"/>
</dbReference>
<keyword evidence="3" id="KW-0614">Plasmid</keyword>
<dbReference type="Proteomes" id="UP001317629">
    <property type="component" value="Plasmid pSS37A-Re-2"/>
</dbReference>
<proteinExistence type="predicted"/>
<gene>
    <name evidence="3" type="ORF">SS37A_38400</name>
</gene>
<feature type="domain" description="HTH cro/C1-type" evidence="2">
    <location>
        <begin position="137"/>
        <end position="186"/>
    </location>
</feature>
<dbReference type="CDD" id="cd00093">
    <property type="entry name" value="HTH_XRE"/>
    <property type="match status" value="2"/>
</dbReference>
<evidence type="ECO:0000256" key="1">
    <source>
        <dbReference type="SAM" id="MobiDB-lite"/>
    </source>
</evidence>
<dbReference type="PROSITE" id="PS50943">
    <property type="entry name" value="HTH_CROC1"/>
    <property type="match status" value="2"/>
</dbReference>
<dbReference type="Pfam" id="PF13443">
    <property type="entry name" value="HTH_26"/>
    <property type="match status" value="2"/>
</dbReference>
<dbReference type="Gene3D" id="1.10.260.40">
    <property type="entry name" value="lambda repressor-like DNA-binding domains"/>
    <property type="match status" value="2"/>
</dbReference>
<name>A0ABN6VND4_9HYPH</name>
<feature type="compositionally biased region" description="Basic and acidic residues" evidence="1">
    <location>
        <begin position="13"/>
        <end position="30"/>
    </location>
</feature>
<protein>
    <recommendedName>
        <fullName evidence="2">HTH cro/C1-type domain-containing protein</fullName>
    </recommendedName>
</protein>
<dbReference type="SUPFAM" id="SSF47413">
    <property type="entry name" value="lambda repressor-like DNA-binding domains"/>
    <property type="match status" value="2"/>
</dbReference>
<feature type="region of interest" description="Disordered" evidence="1">
    <location>
        <begin position="1"/>
        <end position="30"/>
    </location>
</feature>
<reference evidence="3 4" key="1">
    <citation type="journal article" date="2023" name="Int. J. Syst. Evol. Microbiol.">
        <title>Methylocystis iwaonis sp. nov., a type II methane-oxidizing bacterium from surface soil of a rice paddy field in Japan, and emended description of the genus Methylocystis (ex Whittenbury et al. 1970) Bowman et al. 1993.</title>
        <authorList>
            <person name="Kaise H."/>
            <person name="Sawadogo J.B."/>
            <person name="Alam M.S."/>
            <person name="Ueno C."/>
            <person name="Dianou D."/>
            <person name="Shinjo R."/>
            <person name="Asakawa S."/>
        </authorList>
    </citation>
    <scope>NUCLEOTIDE SEQUENCE [LARGE SCALE GENOMIC DNA]</scope>
    <source>
        <strain evidence="3 4">SS37A-Re</strain>
    </source>
</reference>
<dbReference type="EMBL" id="AP027144">
    <property type="protein sequence ID" value="BDV36310.1"/>
    <property type="molecule type" value="Genomic_DNA"/>
</dbReference>
<evidence type="ECO:0000313" key="3">
    <source>
        <dbReference type="EMBL" id="BDV36310.1"/>
    </source>
</evidence>
<dbReference type="InterPro" id="IPR010982">
    <property type="entry name" value="Lambda_DNA-bd_dom_sf"/>
</dbReference>
<accession>A0ABN6VND4</accession>
<keyword evidence="4" id="KW-1185">Reference proteome</keyword>